<keyword evidence="2" id="KW-0812">Transmembrane</keyword>
<feature type="region of interest" description="Disordered" evidence="1">
    <location>
        <begin position="88"/>
        <end position="144"/>
    </location>
</feature>
<dbReference type="AlphaFoldDB" id="A0A1B6KL48"/>
<feature type="compositionally biased region" description="Polar residues" evidence="1">
    <location>
        <begin position="129"/>
        <end position="142"/>
    </location>
</feature>
<accession>A0A1B6KL48</accession>
<feature type="compositionally biased region" description="Polar residues" evidence="1">
    <location>
        <begin position="88"/>
        <end position="117"/>
    </location>
</feature>
<proteinExistence type="predicted"/>
<gene>
    <name evidence="3" type="ORF">g.17958</name>
</gene>
<keyword evidence="2" id="KW-1133">Transmembrane helix</keyword>
<feature type="non-terminal residue" evidence="3">
    <location>
        <position position="1"/>
    </location>
</feature>
<reference evidence="3" key="1">
    <citation type="submission" date="2015-11" db="EMBL/GenBank/DDBJ databases">
        <title>De novo transcriptome assembly of four potential Pierce s Disease insect vectors from Arizona vineyards.</title>
        <authorList>
            <person name="Tassone E.E."/>
        </authorList>
    </citation>
    <scope>NUCLEOTIDE SEQUENCE</scope>
</reference>
<feature type="transmembrane region" description="Helical" evidence="2">
    <location>
        <begin position="312"/>
        <end position="329"/>
    </location>
</feature>
<feature type="compositionally biased region" description="Low complexity" evidence="1">
    <location>
        <begin position="23"/>
        <end position="36"/>
    </location>
</feature>
<sequence length="362" mass="38757">PAGYTNLFPIKPDTSPTSATTKNASSANEEGAASVSTPTAESSFSEFRTTPENTAILHILFSSLSVVLICFRLLLSSVAQHLNILETTSSIPSPDTEDPTSGSSMSLENPECESQSIAGCPAFKPGATEETQSPESASTSKHTFSKSRFISSASSKASSSKLSQTLDPKHTSSIVVGVNPDFTPSQTHEKTVVLHSCVTTEYVIGPELHDCACSVAPKISPLECIFPSKTLASAPQSLSLEFCPNLETAKTSLATPKSELSLFDENPVALPISTLEISARKSSLLSGTPTSAFSVSLSTIDTTIPYTPQETVLLLMLFLFCSFISFYHILNFNRLLFFCKMCTPAMVSLMIHMHCVNLYLPS</sequence>
<evidence type="ECO:0000256" key="1">
    <source>
        <dbReference type="SAM" id="MobiDB-lite"/>
    </source>
</evidence>
<evidence type="ECO:0000256" key="2">
    <source>
        <dbReference type="SAM" id="Phobius"/>
    </source>
</evidence>
<protein>
    <submittedName>
        <fullName evidence="3">Uncharacterized protein</fullName>
    </submittedName>
</protein>
<dbReference type="EMBL" id="GEBQ01027800">
    <property type="protein sequence ID" value="JAT12177.1"/>
    <property type="molecule type" value="Transcribed_RNA"/>
</dbReference>
<name>A0A1B6KL48_9HEMI</name>
<feature type="compositionally biased region" description="Polar residues" evidence="1">
    <location>
        <begin position="37"/>
        <end position="46"/>
    </location>
</feature>
<evidence type="ECO:0000313" key="3">
    <source>
        <dbReference type="EMBL" id="JAT12177.1"/>
    </source>
</evidence>
<organism evidence="3">
    <name type="scientific">Graphocephala atropunctata</name>
    <dbReference type="NCBI Taxonomy" id="36148"/>
    <lineage>
        <taxon>Eukaryota</taxon>
        <taxon>Metazoa</taxon>
        <taxon>Ecdysozoa</taxon>
        <taxon>Arthropoda</taxon>
        <taxon>Hexapoda</taxon>
        <taxon>Insecta</taxon>
        <taxon>Pterygota</taxon>
        <taxon>Neoptera</taxon>
        <taxon>Paraneoptera</taxon>
        <taxon>Hemiptera</taxon>
        <taxon>Auchenorrhyncha</taxon>
        <taxon>Membracoidea</taxon>
        <taxon>Cicadellidae</taxon>
        <taxon>Cicadellinae</taxon>
        <taxon>Cicadellini</taxon>
        <taxon>Graphocephala</taxon>
    </lineage>
</organism>
<feature type="transmembrane region" description="Helical" evidence="2">
    <location>
        <begin position="55"/>
        <end position="75"/>
    </location>
</feature>
<keyword evidence="2" id="KW-0472">Membrane</keyword>
<feature type="region of interest" description="Disordered" evidence="1">
    <location>
        <begin position="1"/>
        <end position="46"/>
    </location>
</feature>